<feature type="transmembrane region" description="Helical" evidence="1">
    <location>
        <begin position="96"/>
        <end position="115"/>
    </location>
</feature>
<reference evidence="2" key="1">
    <citation type="journal article" date="2012" name="Nature">
        <title>The tomato genome sequence provides insights into fleshy fruit evolution.</title>
        <authorList>
            <consortium name="Tomato Genome Consortium"/>
        </authorList>
    </citation>
    <scope>NUCLEOTIDE SEQUENCE [LARGE SCALE GENOMIC DNA]</scope>
    <source>
        <strain evidence="2">cv. Heinz 1706</strain>
    </source>
</reference>
<keyword evidence="3" id="KW-1185">Reference proteome</keyword>
<dbReference type="AlphaFoldDB" id="A0A3Q7GKD2"/>
<dbReference type="InParanoid" id="A0A3Q7GKD2"/>
<dbReference type="Gramene" id="Solyc05g024173.1.1">
    <property type="protein sequence ID" value="Solyc05g024173.1.1"/>
    <property type="gene ID" value="Solyc05g024173.1"/>
</dbReference>
<keyword evidence="1" id="KW-0812">Transmembrane</keyword>
<keyword evidence="1" id="KW-0472">Membrane</keyword>
<keyword evidence="1" id="KW-1133">Transmembrane helix</keyword>
<evidence type="ECO:0000313" key="3">
    <source>
        <dbReference type="Proteomes" id="UP000004994"/>
    </source>
</evidence>
<accession>A0A3Q7GKD2</accession>
<reference evidence="2" key="2">
    <citation type="submission" date="2019-01" db="UniProtKB">
        <authorList>
            <consortium name="EnsemblPlants"/>
        </authorList>
    </citation>
    <scope>IDENTIFICATION</scope>
    <source>
        <strain evidence="2">cv. Heinz 1706</strain>
    </source>
</reference>
<dbReference type="Proteomes" id="UP000004994">
    <property type="component" value="Chromosome 5"/>
</dbReference>
<sequence length="119" mass="13227">MNWELERNFVDPNSSIGDKFGVGVPGSTSTHLNLNVEGIILADGSTIHSSNTFEYSNMLFVIWRESWWLMCSSSCVRPSRCAGSDFLGRFPRISQMIKASVLCLIASISSFNILLNCSR</sequence>
<name>A0A3Q7GKD2_SOLLC</name>
<evidence type="ECO:0000256" key="1">
    <source>
        <dbReference type="SAM" id="Phobius"/>
    </source>
</evidence>
<proteinExistence type="predicted"/>
<organism evidence="2">
    <name type="scientific">Solanum lycopersicum</name>
    <name type="common">Tomato</name>
    <name type="synonym">Lycopersicon esculentum</name>
    <dbReference type="NCBI Taxonomy" id="4081"/>
    <lineage>
        <taxon>Eukaryota</taxon>
        <taxon>Viridiplantae</taxon>
        <taxon>Streptophyta</taxon>
        <taxon>Embryophyta</taxon>
        <taxon>Tracheophyta</taxon>
        <taxon>Spermatophyta</taxon>
        <taxon>Magnoliopsida</taxon>
        <taxon>eudicotyledons</taxon>
        <taxon>Gunneridae</taxon>
        <taxon>Pentapetalae</taxon>
        <taxon>asterids</taxon>
        <taxon>lamiids</taxon>
        <taxon>Solanales</taxon>
        <taxon>Solanaceae</taxon>
        <taxon>Solanoideae</taxon>
        <taxon>Solaneae</taxon>
        <taxon>Solanum</taxon>
        <taxon>Solanum subgen. Lycopersicon</taxon>
    </lineage>
</organism>
<dbReference type="EnsemblPlants" id="Solyc05g024173.1.1">
    <property type="protein sequence ID" value="Solyc05g024173.1.1"/>
    <property type="gene ID" value="Solyc05g024173.1"/>
</dbReference>
<evidence type="ECO:0000313" key="2">
    <source>
        <dbReference type="EnsemblPlants" id="Solyc05g024173.1.1"/>
    </source>
</evidence>
<protein>
    <submittedName>
        <fullName evidence="2">Uncharacterized protein</fullName>
    </submittedName>
</protein>